<name>A0A7U1BNF8_9ZZZZ</name>
<organism evidence="11">
    <name type="scientific">uncultured microorganism</name>
    <dbReference type="NCBI Taxonomy" id="358574"/>
    <lineage>
        <taxon>unclassified sequences</taxon>
        <taxon>environmental samples</taxon>
    </lineage>
</organism>
<dbReference type="Pfam" id="PF00331">
    <property type="entry name" value="Glyco_hydro_10"/>
    <property type="match status" value="1"/>
</dbReference>
<accession>A0A7U1BNF8</accession>
<dbReference type="InterPro" id="IPR044846">
    <property type="entry name" value="GH10"/>
</dbReference>
<evidence type="ECO:0000256" key="1">
    <source>
        <dbReference type="ARBA" id="ARBA00000681"/>
    </source>
</evidence>
<dbReference type="PROSITE" id="PS51760">
    <property type="entry name" value="GH10_2"/>
    <property type="match status" value="1"/>
</dbReference>
<proteinExistence type="inferred from homology"/>
<protein>
    <recommendedName>
        <fullName evidence="3">endo-1,4-beta-xylanase</fullName>
        <ecNumber evidence="3">3.2.1.8</ecNumber>
    </recommendedName>
</protein>
<keyword evidence="6 11" id="KW-0378">Hydrolase</keyword>
<evidence type="ECO:0000313" key="11">
    <source>
        <dbReference type="EMBL" id="QQZ02674.1"/>
    </source>
</evidence>
<keyword evidence="8 11" id="KW-0326">Glycosidase</keyword>
<keyword evidence="4 11" id="KW-0858">Xylan degradation</keyword>
<sequence length="451" mass="51208">MKILCSAILSAVGSVLLPYCIAGSAELACADEVSDESLMASADARIEEHRKTGVRLVIRDEAGSPIADADVKLRQTRHEFLFGCNVFGWGGQDNGQLENAYRDRFARLLNYATLPFYWPSYEPERGRPEHERCERVARWCLENGITTKGHPLAWNYSDASWFPSDTDELRRLQMERIEDCVSRFQGLIDRWDVVNEATHFDRDDLIERRAPKHSAMWKAAGQMEFTRECFVHARKAGPKATLLINDYRVDPAYERVIEQLVNEQGKPMYDVIGIQSHMHGGARTSKALWEICERFSRFGVPLHFTEMTILSGECVGDKPRGEPWPSTDEGEAYQAEEVARVYTILFSHPSVEAITWWDFSDLSAWKGAPAGLVRADMTPKPAYDALMRLVKDKWWTSLDAKSDPRGIVSFRGFLGDYELEITVPGRKVVRLPVKVAKPAEGECEVEVRLSR</sequence>
<dbReference type="GO" id="GO:0031176">
    <property type="term" value="F:endo-1,4-beta-xylanase activity"/>
    <property type="evidence" value="ECO:0007669"/>
    <property type="project" value="UniProtKB-EC"/>
</dbReference>
<reference evidence="11" key="1">
    <citation type="journal article" date="2021" name="AMB Express">
        <title>Characterization of efficient xylanases from industrial-scale pulp and paper wastewater treatment microbiota.</title>
        <authorList>
            <person name="Wang J."/>
            <person name="Liang J."/>
            <person name="Li Y."/>
            <person name="Tian L."/>
            <person name="Wei Y."/>
        </authorList>
    </citation>
    <scope>NUCLEOTIDE SEQUENCE</scope>
</reference>
<dbReference type="EC" id="3.2.1.8" evidence="3"/>
<keyword evidence="5" id="KW-0732">Signal</keyword>
<comment type="catalytic activity">
    <reaction evidence="1">
        <text>Endohydrolysis of (1-&gt;4)-beta-D-xylosidic linkages in xylans.</text>
        <dbReference type="EC" id="3.2.1.8"/>
    </reaction>
</comment>
<evidence type="ECO:0000256" key="7">
    <source>
        <dbReference type="ARBA" id="ARBA00023277"/>
    </source>
</evidence>
<evidence type="ECO:0000256" key="5">
    <source>
        <dbReference type="ARBA" id="ARBA00022729"/>
    </source>
</evidence>
<dbReference type="EMBL" id="MW124416">
    <property type="protein sequence ID" value="QQZ02674.1"/>
    <property type="molecule type" value="Genomic_DNA"/>
</dbReference>
<dbReference type="PANTHER" id="PTHR31490:SF88">
    <property type="entry name" value="BETA-XYLANASE"/>
    <property type="match status" value="1"/>
</dbReference>
<dbReference type="Gene3D" id="3.20.20.80">
    <property type="entry name" value="Glycosidases"/>
    <property type="match status" value="1"/>
</dbReference>
<dbReference type="PANTHER" id="PTHR31490">
    <property type="entry name" value="GLYCOSYL HYDROLASE"/>
    <property type="match status" value="1"/>
</dbReference>
<feature type="domain" description="GH10" evidence="10">
    <location>
        <begin position="91"/>
        <end position="389"/>
    </location>
</feature>
<dbReference type="SMART" id="SM00633">
    <property type="entry name" value="Glyco_10"/>
    <property type="match status" value="1"/>
</dbReference>
<keyword evidence="7" id="KW-0119">Carbohydrate metabolism</keyword>
<dbReference type="InterPro" id="IPR017853">
    <property type="entry name" value="GH"/>
</dbReference>
<keyword evidence="9" id="KW-0624">Polysaccharide degradation</keyword>
<dbReference type="SUPFAM" id="SSF51445">
    <property type="entry name" value="(Trans)glycosidases"/>
    <property type="match status" value="1"/>
</dbReference>
<evidence type="ECO:0000256" key="2">
    <source>
        <dbReference type="ARBA" id="ARBA00007495"/>
    </source>
</evidence>
<dbReference type="GO" id="GO:0045493">
    <property type="term" value="P:xylan catabolic process"/>
    <property type="evidence" value="ECO:0007669"/>
    <property type="project" value="UniProtKB-KW"/>
</dbReference>
<evidence type="ECO:0000256" key="3">
    <source>
        <dbReference type="ARBA" id="ARBA00012590"/>
    </source>
</evidence>
<dbReference type="InterPro" id="IPR001000">
    <property type="entry name" value="GH10_dom"/>
</dbReference>
<evidence type="ECO:0000256" key="9">
    <source>
        <dbReference type="ARBA" id="ARBA00023326"/>
    </source>
</evidence>
<evidence type="ECO:0000256" key="4">
    <source>
        <dbReference type="ARBA" id="ARBA00022651"/>
    </source>
</evidence>
<evidence type="ECO:0000256" key="8">
    <source>
        <dbReference type="ARBA" id="ARBA00023295"/>
    </source>
</evidence>
<evidence type="ECO:0000256" key="6">
    <source>
        <dbReference type="ARBA" id="ARBA00022801"/>
    </source>
</evidence>
<evidence type="ECO:0000259" key="10">
    <source>
        <dbReference type="PROSITE" id="PS51760"/>
    </source>
</evidence>
<dbReference type="AlphaFoldDB" id="A0A7U1BNF8"/>
<comment type="similarity">
    <text evidence="2">Belongs to the glycosyl hydrolase 10 (cellulase F) family.</text>
</comment>